<accession>A0A934JXE2</accession>
<reference evidence="1" key="1">
    <citation type="submission" date="2020-10" db="EMBL/GenBank/DDBJ databases">
        <title>Ca. Dormibacterota MAGs.</title>
        <authorList>
            <person name="Montgomery K."/>
        </authorList>
    </citation>
    <scope>NUCLEOTIDE SEQUENCE [LARGE SCALE GENOMIC DNA]</scope>
    <source>
        <strain evidence="1">SC8812_S17_10</strain>
    </source>
</reference>
<evidence type="ECO:0000313" key="1">
    <source>
        <dbReference type="EMBL" id="MBJ7597581.1"/>
    </source>
</evidence>
<comment type="caution">
    <text evidence="1">The sequence shown here is derived from an EMBL/GenBank/DDBJ whole genome shotgun (WGS) entry which is preliminary data.</text>
</comment>
<dbReference type="Proteomes" id="UP000612893">
    <property type="component" value="Unassembled WGS sequence"/>
</dbReference>
<protein>
    <submittedName>
        <fullName evidence="1">Uncharacterized protein</fullName>
    </submittedName>
</protein>
<dbReference type="EMBL" id="JAEKNR010000068">
    <property type="protein sequence ID" value="MBJ7597581.1"/>
    <property type="molecule type" value="Genomic_DNA"/>
</dbReference>
<gene>
    <name evidence="1" type="ORF">JF922_05785</name>
</gene>
<dbReference type="InterPro" id="IPR005361">
    <property type="entry name" value="UPF0158"/>
</dbReference>
<organism evidence="1 2">
    <name type="scientific">Candidatus Nephthysia bennettiae</name>
    <dbReference type="NCBI Taxonomy" id="3127016"/>
    <lineage>
        <taxon>Bacteria</taxon>
        <taxon>Bacillati</taxon>
        <taxon>Candidatus Dormiibacterota</taxon>
        <taxon>Candidatus Dormibacteria</taxon>
        <taxon>Candidatus Dormibacterales</taxon>
        <taxon>Candidatus Dormibacteraceae</taxon>
        <taxon>Candidatus Nephthysia</taxon>
    </lineage>
</organism>
<proteinExistence type="predicted"/>
<keyword evidence="2" id="KW-1185">Reference proteome</keyword>
<evidence type="ECO:0000313" key="2">
    <source>
        <dbReference type="Proteomes" id="UP000612893"/>
    </source>
</evidence>
<sequence>MTDLSAAAARHRQLRGAVYTADATRIVDMLRLHGPGDTLQLAGEGLLIALGQYREEVRPLAETCAAALREREWIGDDDLVEELDAALAGVSRADLRPVPVDLEQLSGALEGDPAYSGGRLDLRTGDVWPGESWELSGSAEEDDEDAEGGDRWLYIESEASRAGYDDMADFAESVQDERLAELLTVALDGRGAFRRFKDVLQGQPEELERYYGFSDERRRGRARSWLAGEGYRPVPRPR</sequence>
<name>A0A934JXE2_9BACT</name>
<dbReference type="RefSeq" id="WP_338199926.1">
    <property type="nucleotide sequence ID" value="NZ_JAEKNR010000068.1"/>
</dbReference>
<dbReference type="Pfam" id="PF03682">
    <property type="entry name" value="UPF0158"/>
    <property type="match status" value="1"/>
</dbReference>
<dbReference type="AlphaFoldDB" id="A0A934JXE2"/>